<evidence type="ECO:0008006" key="8">
    <source>
        <dbReference type="Google" id="ProtNLM"/>
    </source>
</evidence>
<name>A0ABN9UW50_9DINO</name>
<dbReference type="InterPro" id="IPR011419">
    <property type="entry name" value="ATP12_ATP_synth-F1-assembly"/>
</dbReference>
<evidence type="ECO:0000313" key="6">
    <source>
        <dbReference type="EMBL" id="CAK0864364.1"/>
    </source>
</evidence>
<dbReference type="Gene3D" id="1.10.3580.10">
    <property type="entry name" value="ATP12 ATPase"/>
    <property type="match status" value="1"/>
</dbReference>
<dbReference type="EMBL" id="CAUYUJ010016360">
    <property type="protein sequence ID" value="CAK0864364.1"/>
    <property type="molecule type" value="Genomic_DNA"/>
</dbReference>
<evidence type="ECO:0000256" key="4">
    <source>
        <dbReference type="ARBA" id="ARBA00023128"/>
    </source>
</evidence>
<evidence type="ECO:0000256" key="3">
    <source>
        <dbReference type="ARBA" id="ARBA00022946"/>
    </source>
</evidence>
<dbReference type="InterPro" id="IPR023335">
    <property type="entry name" value="ATP12_ortho_dom_sf"/>
</dbReference>
<comment type="subcellular location">
    <subcellularLocation>
        <location evidence="1">Mitochondrion</location>
    </subcellularLocation>
</comment>
<proteinExistence type="inferred from homology"/>
<keyword evidence="3" id="KW-0809">Transit peptide</keyword>
<dbReference type="Pfam" id="PF07542">
    <property type="entry name" value="ATP12"/>
    <property type="match status" value="1"/>
</dbReference>
<comment type="similarity">
    <text evidence="2">Belongs to the ATP12 family.</text>
</comment>
<dbReference type="Gene3D" id="3.30.2180.10">
    <property type="entry name" value="ATP12-like"/>
    <property type="match status" value="1"/>
</dbReference>
<reference evidence="6" key="1">
    <citation type="submission" date="2023-10" db="EMBL/GenBank/DDBJ databases">
        <authorList>
            <person name="Chen Y."/>
            <person name="Shah S."/>
            <person name="Dougan E. K."/>
            <person name="Thang M."/>
            <person name="Chan C."/>
        </authorList>
    </citation>
    <scope>NUCLEOTIDE SEQUENCE [LARGE SCALE GENOMIC DNA]</scope>
</reference>
<evidence type="ECO:0000256" key="1">
    <source>
        <dbReference type="ARBA" id="ARBA00004173"/>
    </source>
</evidence>
<sequence length="277" mass="31073">MRAARPLALPAPLRPRRAPWARPPASALRGLVTAQSPKQMKRFYDGASAGLGEGGTWQVFLQVSGKDRVVRTPKRTVLELPCRITAEAVAKEWRSQGEYLQPLEMPMTTLGCTAVDLVRPQREACIDRMMPYLSMDTVCFEDDNEQLAEQQAAEWGPLRSRKRFGVELKVARGLLSPGHPEATLDTVTEQFLERDDWELCALEVATNTAKSLIVATSLLDRSDVAPSDALQWAMLEERFQIDRWGLVEGEHDVKNDETLRWLEACQRFAVGRRAGAE</sequence>
<organism evidence="6 7">
    <name type="scientific">Prorocentrum cordatum</name>
    <dbReference type="NCBI Taxonomy" id="2364126"/>
    <lineage>
        <taxon>Eukaryota</taxon>
        <taxon>Sar</taxon>
        <taxon>Alveolata</taxon>
        <taxon>Dinophyceae</taxon>
        <taxon>Prorocentrales</taxon>
        <taxon>Prorocentraceae</taxon>
        <taxon>Prorocentrum</taxon>
    </lineage>
</organism>
<comment type="caution">
    <text evidence="6">The sequence shown here is derived from an EMBL/GenBank/DDBJ whole genome shotgun (WGS) entry which is preliminary data.</text>
</comment>
<keyword evidence="7" id="KW-1185">Reference proteome</keyword>
<keyword evidence="5" id="KW-0143">Chaperone</keyword>
<dbReference type="PANTHER" id="PTHR21013:SF10">
    <property type="entry name" value="ATP SYNTHASE MITOCHONDRIAL F1 COMPLEX ASSEMBLY FACTOR 2"/>
    <property type="match status" value="1"/>
</dbReference>
<evidence type="ECO:0000313" key="7">
    <source>
        <dbReference type="Proteomes" id="UP001189429"/>
    </source>
</evidence>
<gene>
    <name evidence="6" type="ORF">PCOR1329_LOCUS52278</name>
</gene>
<dbReference type="InterPro" id="IPR042272">
    <property type="entry name" value="ATP12_ATP_synth-F1-assembly_N"/>
</dbReference>
<dbReference type="PANTHER" id="PTHR21013">
    <property type="entry name" value="ATP SYNTHASE MITOCHONDRIAL F1 COMPLEX ASSEMBLY FACTOR 2/ATP12 PROTEIN, MITOCHONDRIAL PRECURSOR"/>
    <property type="match status" value="1"/>
</dbReference>
<dbReference type="SUPFAM" id="SSF160909">
    <property type="entry name" value="ATP12-like"/>
    <property type="match status" value="1"/>
</dbReference>
<accession>A0ABN9UW50</accession>
<evidence type="ECO:0000256" key="2">
    <source>
        <dbReference type="ARBA" id="ARBA00008231"/>
    </source>
</evidence>
<protein>
    <recommendedName>
        <fullName evidence="8">ATP synthase mitochondrial F1 complex assembly factor 2</fullName>
    </recommendedName>
</protein>
<keyword evidence="4" id="KW-0496">Mitochondrion</keyword>
<dbReference type="Proteomes" id="UP001189429">
    <property type="component" value="Unassembled WGS sequence"/>
</dbReference>
<evidence type="ECO:0000256" key="5">
    <source>
        <dbReference type="ARBA" id="ARBA00023186"/>
    </source>
</evidence>